<sequence length="330" mass="34438">MSSPVPSRPASSASPLYRSLFPRKGGGGHGHGGKGGKSSGSHSDPSRASFTLGTDTGASGKSATAYSAGGGKPFVMSSNSPFAGRQAGGGTRGQVYGTWTYGSGYPYGSHGPYVSDRPFPYVFWPIPIEPGYYGSDEYDDRNGTARPGGHIATATIVGNGFPGTTDIYRIIGDQLSVNAVMDALVTNCTVKNATLESFDPRVYAYPRPEQIVQWYRASSFGLGLDSYNNTAALPSNMPSSNTSALPSLDSATRLPSGLNMTFLACINTTIAASVPLVDASGKKHLSHNAIFGIVFGVLFGAAAILIVLYQVCKRRPRNRAAADKNGDASA</sequence>
<feature type="compositionally biased region" description="Polar residues" evidence="1">
    <location>
        <begin position="46"/>
        <end position="65"/>
    </location>
</feature>
<keyword evidence="2" id="KW-0812">Transmembrane</keyword>
<feature type="region of interest" description="Disordered" evidence="1">
    <location>
        <begin position="1"/>
        <end position="65"/>
    </location>
</feature>
<evidence type="ECO:0000313" key="3">
    <source>
        <dbReference type="EMBL" id="TFK46613.1"/>
    </source>
</evidence>
<name>A0A5C3MPD4_9AGAM</name>
<dbReference type="STRING" id="5364.A0A5C3MPD4"/>
<dbReference type="AlphaFoldDB" id="A0A5C3MPD4"/>
<dbReference type="EMBL" id="ML213528">
    <property type="protein sequence ID" value="TFK46613.1"/>
    <property type="molecule type" value="Genomic_DNA"/>
</dbReference>
<feature type="compositionally biased region" description="Low complexity" evidence="1">
    <location>
        <begin position="1"/>
        <end position="20"/>
    </location>
</feature>
<evidence type="ECO:0000256" key="1">
    <source>
        <dbReference type="SAM" id="MobiDB-lite"/>
    </source>
</evidence>
<keyword evidence="4" id="KW-1185">Reference proteome</keyword>
<gene>
    <name evidence="3" type="ORF">OE88DRAFT_1739236</name>
</gene>
<proteinExistence type="predicted"/>
<evidence type="ECO:0000313" key="4">
    <source>
        <dbReference type="Proteomes" id="UP000305948"/>
    </source>
</evidence>
<feature type="transmembrane region" description="Helical" evidence="2">
    <location>
        <begin position="289"/>
        <end position="309"/>
    </location>
</feature>
<organism evidence="3 4">
    <name type="scientific">Heliocybe sulcata</name>
    <dbReference type="NCBI Taxonomy" id="5364"/>
    <lineage>
        <taxon>Eukaryota</taxon>
        <taxon>Fungi</taxon>
        <taxon>Dikarya</taxon>
        <taxon>Basidiomycota</taxon>
        <taxon>Agaricomycotina</taxon>
        <taxon>Agaricomycetes</taxon>
        <taxon>Gloeophyllales</taxon>
        <taxon>Gloeophyllaceae</taxon>
        <taxon>Heliocybe</taxon>
    </lineage>
</organism>
<evidence type="ECO:0000256" key="2">
    <source>
        <dbReference type="SAM" id="Phobius"/>
    </source>
</evidence>
<accession>A0A5C3MPD4</accession>
<dbReference type="Proteomes" id="UP000305948">
    <property type="component" value="Unassembled WGS sequence"/>
</dbReference>
<keyword evidence="2" id="KW-0472">Membrane</keyword>
<protein>
    <recommendedName>
        <fullName evidence="5">Transmembrane protein</fullName>
    </recommendedName>
</protein>
<dbReference type="OrthoDB" id="3365917at2759"/>
<reference evidence="3 4" key="1">
    <citation type="journal article" date="2019" name="Nat. Ecol. Evol.">
        <title>Megaphylogeny resolves global patterns of mushroom evolution.</title>
        <authorList>
            <person name="Varga T."/>
            <person name="Krizsan K."/>
            <person name="Foldi C."/>
            <person name="Dima B."/>
            <person name="Sanchez-Garcia M."/>
            <person name="Sanchez-Ramirez S."/>
            <person name="Szollosi G.J."/>
            <person name="Szarkandi J.G."/>
            <person name="Papp V."/>
            <person name="Albert L."/>
            <person name="Andreopoulos W."/>
            <person name="Angelini C."/>
            <person name="Antonin V."/>
            <person name="Barry K.W."/>
            <person name="Bougher N.L."/>
            <person name="Buchanan P."/>
            <person name="Buyck B."/>
            <person name="Bense V."/>
            <person name="Catcheside P."/>
            <person name="Chovatia M."/>
            <person name="Cooper J."/>
            <person name="Damon W."/>
            <person name="Desjardin D."/>
            <person name="Finy P."/>
            <person name="Geml J."/>
            <person name="Haridas S."/>
            <person name="Hughes K."/>
            <person name="Justo A."/>
            <person name="Karasinski D."/>
            <person name="Kautmanova I."/>
            <person name="Kiss B."/>
            <person name="Kocsube S."/>
            <person name="Kotiranta H."/>
            <person name="LaButti K.M."/>
            <person name="Lechner B.E."/>
            <person name="Liimatainen K."/>
            <person name="Lipzen A."/>
            <person name="Lukacs Z."/>
            <person name="Mihaltcheva S."/>
            <person name="Morgado L.N."/>
            <person name="Niskanen T."/>
            <person name="Noordeloos M.E."/>
            <person name="Ohm R.A."/>
            <person name="Ortiz-Santana B."/>
            <person name="Ovrebo C."/>
            <person name="Racz N."/>
            <person name="Riley R."/>
            <person name="Savchenko A."/>
            <person name="Shiryaev A."/>
            <person name="Soop K."/>
            <person name="Spirin V."/>
            <person name="Szebenyi C."/>
            <person name="Tomsovsky M."/>
            <person name="Tulloss R.E."/>
            <person name="Uehling J."/>
            <person name="Grigoriev I.V."/>
            <person name="Vagvolgyi C."/>
            <person name="Papp T."/>
            <person name="Martin F.M."/>
            <person name="Miettinen O."/>
            <person name="Hibbett D.S."/>
            <person name="Nagy L.G."/>
        </authorList>
    </citation>
    <scope>NUCLEOTIDE SEQUENCE [LARGE SCALE GENOMIC DNA]</scope>
    <source>
        <strain evidence="3 4">OMC1185</strain>
    </source>
</reference>
<evidence type="ECO:0008006" key="5">
    <source>
        <dbReference type="Google" id="ProtNLM"/>
    </source>
</evidence>
<keyword evidence="2" id="KW-1133">Transmembrane helix</keyword>
<feature type="compositionally biased region" description="Gly residues" evidence="1">
    <location>
        <begin position="24"/>
        <end position="38"/>
    </location>
</feature>